<dbReference type="InterPro" id="IPR053376">
    <property type="entry name" value="Serine_acetyltransferase"/>
</dbReference>
<evidence type="ECO:0000256" key="7">
    <source>
        <dbReference type="ARBA" id="ARBA00022737"/>
    </source>
</evidence>
<dbReference type="InterPro" id="IPR011004">
    <property type="entry name" value="Trimer_LpxA-like_sf"/>
</dbReference>
<dbReference type="KEGG" id="lbt:AYR52_09940"/>
<gene>
    <name evidence="12" type="ORF">AYR53_03375</name>
</gene>
<dbReference type="Gene3D" id="1.10.3130.10">
    <property type="entry name" value="serine acetyltransferase, domain 1"/>
    <property type="match status" value="1"/>
</dbReference>
<name>A0A192H0L0_9LACO</name>
<organism evidence="12 13">
    <name type="scientific">Loigolactobacillus backii</name>
    <dbReference type="NCBI Taxonomy" id="375175"/>
    <lineage>
        <taxon>Bacteria</taxon>
        <taxon>Bacillati</taxon>
        <taxon>Bacillota</taxon>
        <taxon>Bacilli</taxon>
        <taxon>Lactobacillales</taxon>
        <taxon>Lactobacillaceae</taxon>
        <taxon>Loigolactobacillus</taxon>
    </lineage>
</organism>
<dbReference type="UniPathway" id="UPA00136">
    <property type="reaction ID" value="UER00199"/>
</dbReference>
<dbReference type="InterPro" id="IPR045304">
    <property type="entry name" value="LbH_SAT"/>
</dbReference>
<dbReference type="Gene3D" id="2.160.10.10">
    <property type="entry name" value="Hexapeptide repeat proteins"/>
    <property type="match status" value="1"/>
</dbReference>
<dbReference type="AlphaFoldDB" id="A0A192H0L0"/>
<dbReference type="GO" id="GO:0009001">
    <property type="term" value="F:serine O-acetyltransferase activity"/>
    <property type="evidence" value="ECO:0007669"/>
    <property type="project" value="UniProtKB-EC"/>
</dbReference>
<evidence type="ECO:0000256" key="9">
    <source>
        <dbReference type="ARBA" id="ARBA00023315"/>
    </source>
</evidence>
<dbReference type="Pfam" id="PF00132">
    <property type="entry name" value="Hexapep"/>
    <property type="match status" value="1"/>
</dbReference>
<dbReference type="PIRSF" id="PIRSF000441">
    <property type="entry name" value="CysE"/>
    <property type="match status" value="1"/>
</dbReference>
<evidence type="ECO:0000313" key="12">
    <source>
        <dbReference type="EMBL" id="ANK61890.1"/>
    </source>
</evidence>
<dbReference type="EMBL" id="CP014873">
    <property type="protein sequence ID" value="ANK61890.1"/>
    <property type="molecule type" value="Genomic_DNA"/>
</dbReference>
<dbReference type="Pfam" id="PF06426">
    <property type="entry name" value="SATase_N"/>
    <property type="match status" value="1"/>
</dbReference>
<evidence type="ECO:0000256" key="8">
    <source>
        <dbReference type="ARBA" id="ARBA00023192"/>
    </source>
</evidence>
<accession>A0A192H0L0</accession>
<dbReference type="PROSITE" id="PS00101">
    <property type="entry name" value="HEXAPEP_TRANSFERASES"/>
    <property type="match status" value="1"/>
</dbReference>
<reference evidence="12 13" key="1">
    <citation type="submission" date="2016-03" db="EMBL/GenBank/DDBJ databases">
        <title>Pediococcus and Lactobacillus from brewery environment - whole genome sequencing and assembly.</title>
        <authorList>
            <person name="Behr J."/>
            <person name="Geissler A.J."/>
            <person name="Vogel R.F."/>
        </authorList>
    </citation>
    <scope>NUCLEOTIDE SEQUENCE [LARGE SCALE GENOMIC DNA]</scope>
    <source>
        <strain evidence="12 13">TMW 1.1989</strain>
    </source>
</reference>
<dbReference type="SUPFAM" id="SSF51161">
    <property type="entry name" value="Trimeric LpxA-like enzymes"/>
    <property type="match status" value="1"/>
</dbReference>
<keyword evidence="5" id="KW-0028">Amino-acid biosynthesis</keyword>
<keyword evidence="8" id="KW-0198">Cysteine biosynthesis</keyword>
<dbReference type="CDD" id="cd03354">
    <property type="entry name" value="LbH_SAT"/>
    <property type="match status" value="1"/>
</dbReference>
<dbReference type="GeneID" id="42981281"/>
<dbReference type="GO" id="GO:0005737">
    <property type="term" value="C:cytoplasm"/>
    <property type="evidence" value="ECO:0007669"/>
    <property type="project" value="InterPro"/>
</dbReference>
<comment type="pathway">
    <text evidence="1">Amino-acid biosynthesis; L-cysteine biosynthesis; L-cysteine from L-serine: step 1/2.</text>
</comment>
<keyword evidence="6 11" id="KW-0808">Transferase</keyword>
<evidence type="ECO:0000256" key="10">
    <source>
        <dbReference type="ARBA" id="ARBA00049486"/>
    </source>
</evidence>
<evidence type="ECO:0000256" key="6">
    <source>
        <dbReference type="ARBA" id="ARBA00022679"/>
    </source>
</evidence>
<dbReference type="NCBIfam" id="NF041874">
    <property type="entry name" value="EPS_EpsC"/>
    <property type="match status" value="1"/>
</dbReference>
<sequence length="175" mass="18874">MFTAAKAIQQRDPAAHSVWEVILTYSGFHALAFYRLAHWFQQHSHHLLAALIAHWGKRVTGVEIHPAAQIGRQVFIDHGTGVVIGETAVIGDRVTILHNVTLGSRHLQAGRRHPVVANDVLIGAGAQLLGAIQIGAHVKIGAGTIVLTDVPAYTTIVGNPGKPVEQQRLKLARLN</sequence>
<dbReference type="STRING" id="375175.AYR53_03375"/>
<keyword evidence="9 11" id="KW-0012">Acyltransferase</keyword>
<dbReference type="InterPro" id="IPR018357">
    <property type="entry name" value="Hexapep_transf_CS"/>
</dbReference>
<dbReference type="InterPro" id="IPR005881">
    <property type="entry name" value="Ser_O-AcTrfase"/>
</dbReference>
<dbReference type="InterPro" id="IPR010493">
    <property type="entry name" value="Ser_AcTrfase_N"/>
</dbReference>
<dbReference type="OrthoDB" id="9801456at2"/>
<dbReference type="Proteomes" id="UP000078582">
    <property type="component" value="Chromosome"/>
</dbReference>
<dbReference type="InterPro" id="IPR042122">
    <property type="entry name" value="Ser_AcTrfase_N_sf"/>
</dbReference>
<evidence type="ECO:0000256" key="5">
    <source>
        <dbReference type="ARBA" id="ARBA00022605"/>
    </source>
</evidence>
<evidence type="ECO:0000256" key="2">
    <source>
        <dbReference type="ARBA" id="ARBA00007274"/>
    </source>
</evidence>
<evidence type="ECO:0000256" key="1">
    <source>
        <dbReference type="ARBA" id="ARBA00004876"/>
    </source>
</evidence>
<keyword evidence="13" id="KW-1185">Reference proteome</keyword>
<comment type="catalytic activity">
    <reaction evidence="10 11">
        <text>L-serine + acetyl-CoA = O-acetyl-L-serine + CoA</text>
        <dbReference type="Rhea" id="RHEA:24560"/>
        <dbReference type="ChEBI" id="CHEBI:33384"/>
        <dbReference type="ChEBI" id="CHEBI:57287"/>
        <dbReference type="ChEBI" id="CHEBI:57288"/>
        <dbReference type="ChEBI" id="CHEBI:58340"/>
        <dbReference type="EC" id="2.3.1.30"/>
    </reaction>
</comment>
<dbReference type="GO" id="GO:0006535">
    <property type="term" value="P:cysteine biosynthetic process from serine"/>
    <property type="evidence" value="ECO:0007669"/>
    <property type="project" value="InterPro"/>
</dbReference>
<comment type="similarity">
    <text evidence="2 11">Belongs to the transferase hexapeptide repeat family.</text>
</comment>
<protein>
    <recommendedName>
        <fullName evidence="4 11">Serine acetyltransferase</fullName>
        <ecNumber evidence="3 11">2.3.1.30</ecNumber>
    </recommendedName>
</protein>
<dbReference type="EC" id="2.3.1.30" evidence="3 11"/>
<evidence type="ECO:0000256" key="11">
    <source>
        <dbReference type="PIRNR" id="PIRNR000441"/>
    </source>
</evidence>
<evidence type="ECO:0000256" key="4">
    <source>
        <dbReference type="ARBA" id="ARBA00018522"/>
    </source>
</evidence>
<proteinExistence type="inferred from homology"/>
<evidence type="ECO:0000313" key="13">
    <source>
        <dbReference type="Proteomes" id="UP000078582"/>
    </source>
</evidence>
<keyword evidence="7" id="KW-0677">Repeat</keyword>
<evidence type="ECO:0000256" key="3">
    <source>
        <dbReference type="ARBA" id="ARBA00013266"/>
    </source>
</evidence>
<dbReference type="InterPro" id="IPR001451">
    <property type="entry name" value="Hexapep"/>
</dbReference>
<dbReference type="FunFam" id="2.160.10.10:FF:000007">
    <property type="entry name" value="Serine acetyltransferase"/>
    <property type="match status" value="1"/>
</dbReference>
<dbReference type="PANTHER" id="PTHR42811">
    <property type="entry name" value="SERINE ACETYLTRANSFERASE"/>
    <property type="match status" value="1"/>
</dbReference>
<dbReference type="RefSeq" id="WP_068225861.1">
    <property type="nucleotide sequence ID" value="NZ_CP014623.1"/>
</dbReference>